<evidence type="ECO:0000313" key="14">
    <source>
        <dbReference type="Proteomes" id="UP000621454"/>
    </source>
</evidence>
<keyword evidence="3" id="KW-0285">Flavoprotein</keyword>
<keyword evidence="10" id="KW-1133">Transmembrane helix</keyword>
<dbReference type="RefSeq" id="WP_229742256.1">
    <property type="nucleotide sequence ID" value="NZ_BMGC01000007.1"/>
</dbReference>
<comment type="caution">
    <text evidence="13">The sequence shown here is derived from an EMBL/GenBank/DDBJ whole genome shotgun (WGS) entry which is preliminary data.</text>
</comment>
<sequence length="311" mass="33572">MIARRPLTDRVDEFTLAATDGSQLPGWTPGSHIDLVLGSPGVRERLVRQYSLCSDPADLSTYTVAIDRHRDGRGGSQYAHDTLAVGATLTISAPRNHFQLTRALHYVFVAGGIGITPMVPLIAQAQAASRPWRLIYVAKTRADMAYLDELTQLYGERVSVHESAHDGRLDLAESLSDLPRGTAVYVCGPATMIADVEAACADQVAVDAFFERFTVVDTGDRVNQPFEVALAYSGDTLTVPADKSILEVLEDNGVLAPSSCREGMCGTCEVGVVSGELDHRDSVLTPEEQSENESMMVCVSRCTSGRLVLEL</sequence>
<comment type="cofactor">
    <cofactor evidence="1">
        <name>FMN</name>
        <dbReference type="ChEBI" id="CHEBI:58210"/>
    </cofactor>
</comment>
<reference evidence="13" key="1">
    <citation type="journal article" date="2014" name="Int. J. Syst. Evol. Microbiol.">
        <title>Complete genome sequence of Corynebacterium casei LMG S-19264T (=DSM 44701T), isolated from a smear-ripened cheese.</title>
        <authorList>
            <consortium name="US DOE Joint Genome Institute (JGI-PGF)"/>
            <person name="Walter F."/>
            <person name="Albersmeier A."/>
            <person name="Kalinowski J."/>
            <person name="Ruckert C."/>
        </authorList>
    </citation>
    <scope>NUCLEOTIDE SEQUENCE</scope>
    <source>
        <strain evidence="13">CGMCC 1.12827</strain>
    </source>
</reference>
<keyword evidence="10" id="KW-0812">Transmembrane</keyword>
<gene>
    <name evidence="13" type="ORF">GCM10011489_14200</name>
</gene>
<reference evidence="13" key="2">
    <citation type="submission" date="2020-09" db="EMBL/GenBank/DDBJ databases">
        <authorList>
            <person name="Sun Q."/>
            <person name="Zhou Y."/>
        </authorList>
    </citation>
    <scope>NUCLEOTIDE SEQUENCE</scope>
    <source>
        <strain evidence="13">CGMCC 1.12827</strain>
    </source>
</reference>
<dbReference type="AlphaFoldDB" id="A0A916T2E7"/>
<evidence type="ECO:0000256" key="9">
    <source>
        <dbReference type="ARBA" id="ARBA00023014"/>
    </source>
</evidence>
<dbReference type="PRINTS" id="PR00409">
    <property type="entry name" value="PHDIOXRDTASE"/>
</dbReference>
<evidence type="ECO:0000256" key="1">
    <source>
        <dbReference type="ARBA" id="ARBA00001917"/>
    </source>
</evidence>
<feature type="domain" description="2Fe-2S ferredoxin-type" evidence="11">
    <location>
        <begin position="226"/>
        <end position="311"/>
    </location>
</feature>
<evidence type="ECO:0000259" key="11">
    <source>
        <dbReference type="PROSITE" id="PS51085"/>
    </source>
</evidence>
<dbReference type="GO" id="GO:0051537">
    <property type="term" value="F:2 iron, 2 sulfur cluster binding"/>
    <property type="evidence" value="ECO:0007669"/>
    <property type="project" value="UniProtKB-KW"/>
</dbReference>
<dbReference type="InterPro" id="IPR012675">
    <property type="entry name" value="Beta-grasp_dom_sf"/>
</dbReference>
<evidence type="ECO:0000256" key="2">
    <source>
        <dbReference type="ARBA" id="ARBA00001974"/>
    </source>
</evidence>
<keyword evidence="5" id="KW-0001">2Fe-2S</keyword>
<protein>
    <submittedName>
        <fullName evidence="13">Ferredoxin</fullName>
    </submittedName>
</protein>
<dbReference type="Proteomes" id="UP000621454">
    <property type="component" value="Unassembled WGS sequence"/>
</dbReference>
<dbReference type="InterPro" id="IPR039261">
    <property type="entry name" value="FNR_nucleotide-bd"/>
</dbReference>
<dbReference type="GO" id="GO:0016491">
    <property type="term" value="F:oxidoreductase activity"/>
    <property type="evidence" value="ECO:0007669"/>
    <property type="project" value="UniProtKB-KW"/>
</dbReference>
<dbReference type="PROSITE" id="PS51085">
    <property type="entry name" value="2FE2S_FER_2"/>
    <property type="match status" value="1"/>
</dbReference>
<evidence type="ECO:0000256" key="3">
    <source>
        <dbReference type="ARBA" id="ARBA00022630"/>
    </source>
</evidence>
<dbReference type="Pfam" id="PF00111">
    <property type="entry name" value="Fer2"/>
    <property type="match status" value="1"/>
</dbReference>
<feature type="domain" description="FAD-binding FR-type" evidence="12">
    <location>
        <begin position="1"/>
        <end position="101"/>
    </location>
</feature>
<dbReference type="PROSITE" id="PS51384">
    <property type="entry name" value="FAD_FR"/>
    <property type="match status" value="1"/>
</dbReference>
<dbReference type="SUPFAM" id="SSF63380">
    <property type="entry name" value="Riboflavin synthase domain-like"/>
    <property type="match status" value="1"/>
</dbReference>
<dbReference type="Gene3D" id="3.10.20.30">
    <property type="match status" value="1"/>
</dbReference>
<keyword evidence="14" id="KW-1185">Reference proteome</keyword>
<organism evidence="13 14">
    <name type="scientific">Gordonia jinhuaensis</name>
    <dbReference type="NCBI Taxonomy" id="1517702"/>
    <lineage>
        <taxon>Bacteria</taxon>
        <taxon>Bacillati</taxon>
        <taxon>Actinomycetota</taxon>
        <taxon>Actinomycetes</taxon>
        <taxon>Mycobacteriales</taxon>
        <taxon>Gordoniaceae</taxon>
        <taxon>Gordonia</taxon>
    </lineage>
</organism>
<dbReference type="EMBL" id="BMGC01000007">
    <property type="protein sequence ID" value="GGB27220.1"/>
    <property type="molecule type" value="Genomic_DNA"/>
</dbReference>
<dbReference type="PANTHER" id="PTHR47354:SF1">
    <property type="entry name" value="CARNITINE MONOOXYGENASE REDUCTASE SUBUNIT"/>
    <property type="match status" value="1"/>
</dbReference>
<keyword evidence="10" id="KW-0472">Membrane</keyword>
<dbReference type="SUPFAM" id="SSF54292">
    <property type="entry name" value="2Fe-2S ferredoxin-like"/>
    <property type="match status" value="1"/>
</dbReference>
<evidence type="ECO:0000313" key="13">
    <source>
        <dbReference type="EMBL" id="GGB27220.1"/>
    </source>
</evidence>
<dbReference type="Gene3D" id="2.40.30.10">
    <property type="entry name" value="Translation factors"/>
    <property type="match status" value="1"/>
</dbReference>
<name>A0A916T2E7_9ACTN</name>
<keyword evidence="8" id="KW-0408">Iron</keyword>
<dbReference type="PANTHER" id="PTHR47354">
    <property type="entry name" value="NADH OXIDOREDUCTASE HCR"/>
    <property type="match status" value="1"/>
</dbReference>
<dbReference type="InterPro" id="IPR006058">
    <property type="entry name" value="2Fe2S_fd_BS"/>
</dbReference>
<evidence type="ECO:0000256" key="4">
    <source>
        <dbReference type="ARBA" id="ARBA00022643"/>
    </source>
</evidence>
<dbReference type="PROSITE" id="PS00197">
    <property type="entry name" value="2FE2S_FER_1"/>
    <property type="match status" value="1"/>
</dbReference>
<keyword evidence="7" id="KW-0560">Oxidoreductase</keyword>
<dbReference type="InterPro" id="IPR050415">
    <property type="entry name" value="MRET"/>
</dbReference>
<dbReference type="SUPFAM" id="SSF52343">
    <property type="entry name" value="Ferredoxin reductase-like, C-terminal NADP-linked domain"/>
    <property type="match status" value="1"/>
</dbReference>
<evidence type="ECO:0000256" key="8">
    <source>
        <dbReference type="ARBA" id="ARBA00023004"/>
    </source>
</evidence>
<proteinExistence type="predicted"/>
<dbReference type="InterPro" id="IPR017938">
    <property type="entry name" value="Riboflavin_synthase-like_b-brl"/>
</dbReference>
<evidence type="ECO:0000259" key="12">
    <source>
        <dbReference type="PROSITE" id="PS51384"/>
    </source>
</evidence>
<evidence type="ECO:0000256" key="7">
    <source>
        <dbReference type="ARBA" id="ARBA00023002"/>
    </source>
</evidence>
<keyword evidence="6" id="KW-0479">Metal-binding</keyword>
<evidence type="ECO:0000256" key="10">
    <source>
        <dbReference type="SAM" id="Phobius"/>
    </source>
</evidence>
<dbReference type="InterPro" id="IPR001041">
    <property type="entry name" value="2Fe-2S_ferredoxin-type"/>
</dbReference>
<dbReference type="CDD" id="cd00207">
    <property type="entry name" value="fer2"/>
    <property type="match status" value="1"/>
</dbReference>
<dbReference type="InterPro" id="IPR054582">
    <property type="entry name" value="DmmA-like_N"/>
</dbReference>
<evidence type="ECO:0000256" key="5">
    <source>
        <dbReference type="ARBA" id="ARBA00022714"/>
    </source>
</evidence>
<keyword evidence="4" id="KW-0288">FMN</keyword>
<accession>A0A916T2E7</accession>
<comment type="cofactor">
    <cofactor evidence="2">
        <name>FAD</name>
        <dbReference type="ChEBI" id="CHEBI:57692"/>
    </cofactor>
</comment>
<dbReference type="InterPro" id="IPR017927">
    <property type="entry name" value="FAD-bd_FR_type"/>
</dbReference>
<evidence type="ECO:0000256" key="6">
    <source>
        <dbReference type="ARBA" id="ARBA00022723"/>
    </source>
</evidence>
<dbReference type="GO" id="GO:0046872">
    <property type="term" value="F:metal ion binding"/>
    <property type="evidence" value="ECO:0007669"/>
    <property type="project" value="UniProtKB-KW"/>
</dbReference>
<dbReference type="CDD" id="cd06185">
    <property type="entry name" value="PDR_like"/>
    <property type="match status" value="1"/>
</dbReference>
<dbReference type="Gene3D" id="3.40.50.80">
    <property type="entry name" value="Nucleotide-binding domain of ferredoxin-NADP reductase (FNR) module"/>
    <property type="match status" value="1"/>
</dbReference>
<feature type="transmembrane region" description="Helical" evidence="10">
    <location>
        <begin position="103"/>
        <end position="123"/>
    </location>
</feature>
<keyword evidence="9" id="KW-0411">Iron-sulfur</keyword>
<dbReference type="InterPro" id="IPR036010">
    <property type="entry name" value="2Fe-2S_ferredoxin-like_sf"/>
</dbReference>
<dbReference type="Pfam" id="PF22290">
    <property type="entry name" value="DmmA-like_N"/>
    <property type="match status" value="1"/>
</dbReference>